<reference evidence="4 5" key="1">
    <citation type="submission" date="2016-10" db="EMBL/GenBank/DDBJ databases">
        <authorList>
            <person name="de Groot N.N."/>
        </authorList>
    </citation>
    <scope>NUCLEOTIDE SEQUENCE [LARGE SCALE GENOMIC DNA]</scope>
    <source>
        <strain evidence="4 5">CGMCC 1.7659</strain>
    </source>
</reference>
<dbReference type="RefSeq" id="WP_092409291.1">
    <property type="nucleotide sequence ID" value="NZ_FOVF01000024.1"/>
</dbReference>
<accession>A0A1I4ZC03</accession>
<keyword evidence="2" id="KW-0732">Signal</keyword>
<sequence>MLNSKQVMVVAFLCALSAPGAFAADGIARDFERIDSDGNGELSWPEFKARGSEVLFFADLDSDGALSREEAPPGLARRFDSIDANGDGRLEADEVEAEHKRMFEAADRDGNGELTRAEVDALPRPGNGGRGRGGTGS</sequence>
<evidence type="ECO:0000313" key="4">
    <source>
        <dbReference type="EMBL" id="SFN47727.1"/>
    </source>
</evidence>
<evidence type="ECO:0000256" key="1">
    <source>
        <dbReference type="SAM" id="MobiDB-lite"/>
    </source>
</evidence>
<dbReference type="PROSITE" id="PS00018">
    <property type="entry name" value="EF_HAND_1"/>
    <property type="match status" value="2"/>
</dbReference>
<organism evidence="4 5">
    <name type="scientific">Dokdonella immobilis</name>
    <dbReference type="NCBI Taxonomy" id="578942"/>
    <lineage>
        <taxon>Bacteria</taxon>
        <taxon>Pseudomonadati</taxon>
        <taxon>Pseudomonadota</taxon>
        <taxon>Gammaproteobacteria</taxon>
        <taxon>Lysobacterales</taxon>
        <taxon>Rhodanobacteraceae</taxon>
        <taxon>Dokdonella</taxon>
    </lineage>
</organism>
<evidence type="ECO:0000259" key="3">
    <source>
        <dbReference type="PROSITE" id="PS50222"/>
    </source>
</evidence>
<name>A0A1I4ZC03_9GAMM</name>
<evidence type="ECO:0000313" key="5">
    <source>
        <dbReference type="Proteomes" id="UP000198575"/>
    </source>
</evidence>
<dbReference type="STRING" id="578942.SAMN05216289_12455"/>
<feature type="compositionally biased region" description="Basic and acidic residues" evidence="1">
    <location>
        <begin position="104"/>
        <end position="121"/>
    </location>
</feature>
<dbReference type="InterPro" id="IPR018247">
    <property type="entry name" value="EF_Hand_1_Ca_BS"/>
</dbReference>
<dbReference type="Pfam" id="PF13202">
    <property type="entry name" value="EF-hand_5"/>
    <property type="match status" value="3"/>
</dbReference>
<feature type="signal peptide" evidence="2">
    <location>
        <begin position="1"/>
        <end position="23"/>
    </location>
</feature>
<protein>
    <submittedName>
        <fullName evidence="4">EF hand</fullName>
    </submittedName>
</protein>
<dbReference type="PROSITE" id="PS50222">
    <property type="entry name" value="EF_HAND_2"/>
    <property type="match status" value="1"/>
</dbReference>
<dbReference type="AlphaFoldDB" id="A0A1I4ZC03"/>
<keyword evidence="5" id="KW-1185">Reference proteome</keyword>
<evidence type="ECO:0000256" key="2">
    <source>
        <dbReference type="SAM" id="SignalP"/>
    </source>
</evidence>
<dbReference type="GO" id="GO:0005509">
    <property type="term" value="F:calcium ion binding"/>
    <property type="evidence" value="ECO:0007669"/>
    <property type="project" value="InterPro"/>
</dbReference>
<dbReference type="EMBL" id="FOVF01000024">
    <property type="protein sequence ID" value="SFN47727.1"/>
    <property type="molecule type" value="Genomic_DNA"/>
</dbReference>
<dbReference type="InterPro" id="IPR011992">
    <property type="entry name" value="EF-hand-dom_pair"/>
</dbReference>
<proteinExistence type="predicted"/>
<dbReference type="OrthoDB" id="6089795at2"/>
<dbReference type="InterPro" id="IPR002048">
    <property type="entry name" value="EF_hand_dom"/>
</dbReference>
<feature type="chain" id="PRO_5011589931" evidence="2">
    <location>
        <begin position="24"/>
        <end position="137"/>
    </location>
</feature>
<feature type="region of interest" description="Disordered" evidence="1">
    <location>
        <begin position="104"/>
        <end position="137"/>
    </location>
</feature>
<dbReference type="SUPFAM" id="SSF47473">
    <property type="entry name" value="EF-hand"/>
    <property type="match status" value="1"/>
</dbReference>
<dbReference type="Gene3D" id="1.10.238.10">
    <property type="entry name" value="EF-hand"/>
    <property type="match status" value="2"/>
</dbReference>
<feature type="domain" description="EF-hand" evidence="3">
    <location>
        <begin position="94"/>
        <end position="129"/>
    </location>
</feature>
<gene>
    <name evidence="4" type="ORF">SAMN05216289_12455</name>
</gene>
<dbReference type="Proteomes" id="UP000198575">
    <property type="component" value="Unassembled WGS sequence"/>
</dbReference>
<feature type="compositionally biased region" description="Gly residues" evidence="1">
    <location>
        <begin position="126"/>
        <end position="137"/>
    </location>
</feature>